<dbReference type="EMBL" id="JACHHT010000004">
    <property type="protein sequence ID" value="MBB6523689.1"/>
    <property type="molecule type" value="Genomic_DNA"/>
</dbReference>
<gene>
    <name evidence="3" type="ORF">HNR48_004003</name>
</gene>
<organism evidence="3 4">
    <name type="scientific">Pseudoteredinibacter isoporae</name>
    <dbReference type="NCBI Taxonomy" id="570281"/>
    <lineage>
        <taxon>Bacteria</taxon>
        <taxon>Pseudomonadati</taxon>
        <taxon>Pseudomonadota</taxon>
        <taxon>Gammaproteobacteria</taxon>
        <taxon>Cellvibrionales</taxon>
        <taxon>Cellvibrionaceae</taxon>
        <taxon>Pseudoteredinibacter</taxon>
    </lineage>
</organism>
<accession>A0A7X0JWS8</accession>
<dbReference type="Gene3D" id="1.25.40.10">
    <property type="entry name" value="Tetratricopeptide repeat domain"/>
    <property type="match status" value="2"/>
</dbReference>
<evidence type="ECO:0000256" key="1">
    <source>
        <dbReference type="PROSITE-ProRule" id="PRU00339"/>
    </source>
</evidence>
<sequence length="231" mass="25259">MKKQILATVIGIFSLHSMSVLADQATINDIEDAARQLDTNRLETLTQAADAYDRALANYRLAISYNLKADNDAAENALDQAMDAMEKLTETEPENVEAWALLGHIYGTKIGFNPMKGMYYGPKAGKSIAKAKELAPENPRVNLVSGVSDYFSPAIFGGSKTSAIKSLSAAINQYADDQSSGYHWGLAEAYVWRGLAQMELGESGKALNDWRAAVAIEPDFHWANSLIEKHQ</sequence>
<evidence type="ECO:0000313" key="3">
    <source>
        <dbReference type="EMBL" id="MBB6523689.1"/>
    </source>
</evidence>
<feature type="chain" id="PRO_5031524424" evidence="2">
    <location>
        <begin position="23"/>
        <end position="231"/>
    </location>
</feature>
<reference evidence="3 4" key="1">
    <citation type="submission" date="2020-08" db="EMBL/GenBank/DDBJ databases">
        <title>Genomic Encyclopedia of Type Strains, Phase IV (KMG-IV): sequencing the most valuable type-strain genomes for metagenomic binning, comparative biology and taxonomic classification.</title>
        <authorList>
            <person name="Goeker M."/>
        </authorList>
    </citation>
    <scope>NUCLEOTIDE SEQUENCE [LARGE SCALE GENOMIC DNA]</scope>
    <source>
        <strain evidence="3 4">DSM 22368</strain>
    </source>
</reference>
<proteinExistence type="predicted"/>
<comment type="caution">
    <text evidence="3">The sequence shown here is derived from an EMBL/GenBank/DDBJ whole genome shotgun (WGS) entry which is preliminary data.</text>
</comment>
<keyword evidence="1" id="KW-0802">TPR repeat</keyword>
<keyword evidence="2" id="KW-0732">Signal</keyword>
<dbReference type="AlphaFoldDB" id="A0A7X0JWS8"/>
<dbReference type="RefSeq" id="WP_166843306.1">
    <property type="nucleotide sequence ID" value="NZ_JAAONY010000004.1"/>
</dbReference>
<dbReference type="PROSITE" id="PS50005">
    <property type="entry name" value="TPR"/>
    <property type="match status" value="1"/>
</dbReference>
<dbReference type="InterPro" id="IPR019734">
    <property type="entry name" value="TPR_rpt"/>
</dbReference>
<dbReference type="Proteomes" id="UP000528457">
    <property type="component" value="Unassembled WGS sequence"/>
</dbReference>
<dbReference type="SMART" id="SM00028">
    <property type="entry name" value="TPR"/>
    <property type="match status" value="2"/>
</dbReference>
<dbReference type="InterPro" id="IPR011990">
    <property type="entry name" value="TPR-like_helical_dom_sf"/>
</dbReference>
<protein>
    <submittedName>
        <fullName evidence="3">Tetratricopeptide (TPR) repeat protein</fullName>
    </submittedName>
</protein>
<evidence type="ECO:0000313" key="4">
    <source>
        <dbReference type="Proteomes" id="UP000528457"/>
    </source>
</evidence>
<dbReference type="SUPFAM" id="SSF48452">
    <property type="entry name" value="TPR-like"/>
    <property type="match status" value="1"/>
</dbReference>
<keyword evidence="4" id="KW-1185">Reference proteome</keyword>
<feature type="repeat" description="TPR" evidence="1">
    <location>
        <begin position="187"/>
        <end position="220"/>
    </location>
</feature>
<dbReference type="InParanoid" id="A0A7X0JWS8"/>
<evidence type="ECO:0000256" key="2">
    <source>
        <dbReference type="SAM" id="SignalP"/>
    </source>
</evidence>
<feature type="signal peptide" evidence="2">
    <location>
        <begin position="1"/>
        <end position="22"/>
    </location>
</feature>
<name>A0A7X0JWS8_9GAMM</name>